<name>A0ABD5ZLW8_9EURY</name>
<keyword evidence="1" id="KW-1133">Transmembrane helix</keyword>
<feature type="transmembrane region" description="Helical" evidence="1">
    <location>
        <begin position="65"/>
        <end position="83"/>
    </location>
</feature>
<sequence>MVTLVWGPGSGRVIGGVSLVALALGVLIVASGTTGFRLPEWVYFLLLWVGTFGGATANGYRDGGVAASCLAAGIGVLPMALAFAPSGPPAVRPTAVDLLVKAVGATVLVGIVVGGFSHAVGLGARRLRSE</sequence>
<gene>
    <name evidence="2" type="ORF">ACFQJ4_03685</name>
</gene>
<comment type="caution">
    <text evidence="2">The sequence shown here is derived from an EMBL/GenBank/DDBJ whole genome shotgun (WGS) entry which is preliminary data.</text>
</comment>
<keyword evidence="1" id="KW-0472">Membrane</keyword>
<keyword evidence="1" id="KW-0812">Transmembrane</keyword>
<keyword evidence="3" id="KW-1185">Reference proteome</keyword>
<feature type="transmembrane region" description="Helical" evidence="1">
    <location>
        <begin position="12"/>
        <end position="35"/>
    </location>
</feature>
<reference evidence="2 3" key="1">
    <citation type="journal article" date="2019" name="Int. J. Syst. Evol. Microbiol.">
        <title>The Global Catalogue of Microorganisms (GCM) 10K type strain sequencing project: providing services to taxonomists for standard genome sequencing and annotation.</title>
        <authorList>
            <consortium name="The Broad Institute Genomics Platform"/>
            <consortium name="The Broad Institute Genome Sequencing Center for Infectious Disease"/>
            <person name="Wu L."/>
            <person name="Ma J."/>
        </authorList>
    </citation>
    <scope>NUCLEOTIDE SEQUENCE [LARGE SCALE GENOMIC DNA]</scope>
    <source>
        <strain evidence="2 3">DT85</strain>
    </source>
</reference>
<dbReference type="Proteomes" id="UP001596398">
    <property type="component" value="Unassembled WGS sequence"/>
</dbReference>
<evidence type="ECO:0000256" key="1">
    <source>
        <dbReference type="SAM" id="Phobius"/>
    </source>
</evidence>
<evidence type="ECO:0008006" key="4">
    <source>
        <dbReference type="Google" id="ProtNLM"/>
    </source>
</evidence>
<protein>
    <recommendedName>
        <fullName evidence="4">DUF1097 domain-containing protein</fullName>
    </recommendedName>
</protein>
<organism evidence="2 3">
    <name type="scientific">Halosegnis marinus</name>
    <dbReference type="NCBI Taxonomy" id="3034023"/>
    <lineage>
        <taxon>Archaea</taxon>
        <taxon>Methanobacteriati</taxon>
        <taxon>Methanobacteriota</taxon>
        <taxon>Stenosarchaea group</taxon>
        <taxon>Halobacteria</taxon>
        <taxon>Halobacteriales</taxon>
        <taxon>Natronomonadaceae</taxon>
        <taxon>Halosegnis</taxon>
    </lineage>
</organism>
<dbReference type="GeneID" id="79266081"/>
<accession>A0ABD5ZLW8</accession>
<dbReference type="RefSeq" id="WP_276235420.1">
    <property type="nucleotide sequence ID" value="NZ_CP119802.1"/>
</dbReference>
<proteinExistence type="predicted"/>
<dbReference type="EMBL" id="JBHTAP010000001">
    <property type="protein sequence ID" value="MFC7234413.1"/>
    <property type="molecule type" value="Genomic_DNA"/>
</dbReference>
<evidence type="ECO:0000313" key="3">
    <source>
        <dbReference type="Proteomes" id="UP001596398"/>
    </source>
</evidence>
<dbReference type="AlphaFoldDB" id="A0ABD5ZLW8"/>
<feature type="transmembrane region" description="Helical" evidence="1">
    <location>
        <begin position="103"/>
        <end position="124"/>
    </location>
</feature>
<evidence type="ECO:0000313" key="2">
    <source>
        <dbReference type="EMBL" id="MFC7234413.1"/>
    </source>
</evidence>
<feature type="transmembrane region" description="Helical" evidence="1">
    <location>
        <begin position="41"/>
        <end position="58"/>
    </location>
</feature>